<proteinExistence type="predicted"/>
<organism evidence="2 3">
    <name type="scientific">Methanosarcina thermophila</name>
    <dbReference type="NCBI Taxonomy" id="2210"/>
    <lineage>
        <taxon>Archaea</taxon>
        <taxon>Methanobacteriati</taxon>
        <taxon>Methanobacteriota</taxon>
        <taxon>Stenosarchaea group</taxon>
        <taxon>Methanomicrobia</taxon>
        <taxon>Methanosarcinales</taxon>
        <taxon>Methanosarcinaceae</taxon>
        <taxon>Methanosarcina</taxon>
    </lineage>
</organism>
<keyword evidence="1" id="KW-0812">Transmembrane</keyword>
<name>A0A3G9CV58_METTE</name>
<dbReference type="EMBL" id="AP017646">
    <property type="protein sequence ID" value="BAW28917.1"/>
    <property type="molecule type" value="Genomic_DNA"/>
</dbReference>
<keyword evidence="1" id="KW-1133">Transmembrane helix</keyword>
<accession>A0A3G9CV58</accession>
<keyword evidence="1" id="KW-0472">Membrane</keyword>
<protein>
    <submittedName>
        <fullName evidence="2">Chitin synthase</fullName>
    </submittedName>
</protein>
<sequence length="65" mass="7530">MTVYDQIYGLIAANNVYLIYKVVHSGSYILYFTISIQLILTYNIGLAISLYRMSIDYICFSVYNI</sequence>
<feature type="transmembrane region" description="Helical" evidence="1">
    <location>
        <begin position="28"/>
        <end position="51"/>
    </location>
</feature>
<reference evidence="2 3" key="1">
    <citation type="submission" date="2016-09" db="EMBL/GenBank/DDBJ databases">
        <title>Complete Genome Sequence of Methanosarcina thermophila MT-1.</title>
        <authorList>
            <person name="Kouzuma A."/>
        </authorList>
    </citation>
    <scope>NUCLEOTIDE SEQUENCE [LARGE SCALE GENOMIC DNA]</scope>
    <source>
        <strain evidence="2 3">MT-1</strain>
    </source>
</reference>
<evidence type="ECO:0000313" key="3">
    <source>
        <dbReference type="Proteomes" id="UP000265557"/>
    </source>
</evidence>
<gene>
    <name evidence="2" type="ORF">MESMT1_0987</name>
</gene>
<evidence type="ECO:0000256" key="1">
    <source>
        <dbReference type="SAM" id="Phobius"/>
    </source>
</evidence>
<dbReference type="Proteomes" id="UP000265557">
    <property type="component" value="Chromosome"/>
</dbReference>
<dbReference type="AlphaFoldDB" id="A0A3G9CV58"/>
<evidence type="ECO:0000313" key="2">
    <source>
        <dbReference type="EMBL" id="BAW28917.1"/>
    </source>
</evidence>